<keyword evidence="6 10" id="KW-0472">Membrane</keyword>
<feature type="transmembrane region" description="Helical" evidence="10">
    <location>
        <begin position="86"/>
        <end position="108"/>
    </location>
</feature>
<evidence type="ECO:0000256" key="10">
    <source>
        <dbReference type="SAM" id="Phobius"/>
    </source>
</evidence>
<keyword evidence="3 9" id="KW-0812">Transmembrane</keyword>
<organism evidence="12 13">
    <name type="scientific">Porites evermanni</name>
    <dbReference type="NCBI Taxonomy" id="104178"/>
    <lineage>
        <taxon>Eukaryota</taxon>
        <taxon>Metazoa</taxon>
        <taxon>Cnidaria</taxon>
        <taxon>Anthozoa</taxon>
        <taxon>Hexacorallia</taxon>
        <taxon>Scleractinia</taxon>
        <taxon>Fungiina</taxon>
        <taxon>Poritidae</taxon>
        <taxon>Porites</taxon>
    </lineage>
</organism>
<evidence type="ECO:0000256" key="2">
    <source>
        <dbReference type="ARBA" id="ARBA00022475"/>
    </source>
</evidence>
<evidence type="ECO:0000256" key="6">
    <source>
        <dbReference type="ARBA" id="ARBA00023136"/>
    </source>
</evidence>
<sequence length="310" mass="35552">MNLTSLPVPSRQSAYVFLVLSSMLAVLIITGNSLVIAAYRKNTRLQTRTNVFIVSLAVSDLLVGGISVPIWTYLTFVNYEQDLDGFFEFFINFDRFSALASIFHLTAISLERYMAISRPFDHGMRSFRFYKYMVISAWITAGAMTILSVFSKLFAFTAVSTVIVFTFGFLLQAVLMLTVYVRIFRTARALIDRTPNTRTEESIRNRVREERKVALTVSVVTILFLLAWLPFFVMSMLGQFCMHCFPEGDAQNTLVTFAKWMHYTNSGVNPLVYAFRDKEMRCSFMKLIRIRGSEQGGLRRSHFAVEFMSR</sequence>
<feature type="transmembrane region" description="Helical" evidence="10">
    <location>
        <begin position="51"/>
        <end position="74"/>
    </location>
</feature>
<keyword evidence="7 9" id="KW-0675">Receptor</keyword>
<gene>
    <name evidence="12" type="ORF">PEVE_00031785</name>
</gene>
<evidence type="ECO:0000256" key="4">
    <source>
        <dbReference type="ARBA" id="ARBA00022989"/>
    </source>
</evidence>
<keyword evidence="13" id="KW-1185">Reference proteome</keyword>
<evidence type="ECO:0000256" key="7">
    <source>
        <dbReference type="ARBA" id="ARBA00023170"/>
    </source>
</evidence>
<dbReference type="Proteomes" id="UP001159427">
    <property type="component" value="Unassembled WGS sequence"/>
</dbReference>
<reference evidence="12 13" key="1">
    <citation type="submission" date="2022-05" db="EMBL/GenBank/DDBJ databases">
        <authorList>
            <consortium name="Genoscope - CEA"/>
            <person name="William W."/>
        </authorList>
    </citation>
    <scope>NUCLEOTIDE SEQUENCE [LARGE SCALE GENOMIC DNA]</scope>
</reference>
<evidence type="ECO:0000256" key="5">
    <source>
        <dbReference type="ARBA" id="ARBA00023040"/>
    </source>
</evidence>
<evidence type="ECO:0000256" key="1">
    <source>
        <dbReference type="ARBA" id="ARBA00004651"/>
    </source>
</evidence>
<proteinExistence type="inferred from homology"/>
<evidence type="ECO:0000256" key="3">
    <source>
        <dbReference type="ARBA" id="ARBA00022692"/>
    </source>
</evidence>
<feature type="transmembrane region" description="Helical" evidence="10">
    <location>
        <begin position="156"/>
        <end position="181"/>
    </location>
</feature>
<comment type="similarity">
    <text evidence="9">Belongs to the G-protein coupled receptor 1 family.</text>
</comment>
<dbReference type="InterPro" id="IPR000276">
    <property type="entry name" value="GPCR_Rhodpsn"/>
</dbReference>
<evidence type="ECO:0000313" key="13">
    <source>
        <dbReference type="Proteomes" id="UP001159427"/>
    </source>
</evidence>
<dbReference type="InterPro" id="IPR017452">
    <property type="entry name" value="GPCR_Rhodpsn_7TM"/>
</dbReference>
<name>A0ABN8MGB2_9CNID</name>
<evidence type="ECO:0000313" key="12">
    <source>
        <dbReference type="EMBL" id="CAH3027536.1"/>
    </source>
</evidence>
<keyword evidence="5 9" id="KW-0297">G-protein coupled receptor</keyword>
<dbReference type="SUPFAM" id="SSF81321">
    <property type="entry name" value="Family A G protein-coupled receptor-like"/>
    <property type="match status" value="1"/>
</dbReference>
<dbReference type="Pfam" id="PF00001">
    <property type="entry name" value="7tm_1"/>
    <property type="match status" value="1"/>
</dbReference>
<dbReference type="Gene3D" id="1.20.1070.10">
    <property type="entry name" value="Rhodopsin 7-helix transmembrane proteins"/>
    <property type="match status" value="1"/>
</dbReference>
<dbReference type="PROSITE" id="PS50262">
    <property type="entry name" value="G_PROTEIN_RECEP_F1_2"/>
    <property type="match status" value="1"/>
</dbReference>
<comment type="caution">
    <text evidence="12">The sequence shown here is derived from an EMBL/GenBank/DDBJ whole genome shotgun (WGS) entry which is preliminary data.</text>
</comment>
<feature type="domain" description="G-protein coupled receptors family 1 profile" evidence="11">
    <location>
        <begin position="31"/>
        <end position="273"/>
    </location>
</feature>
<evidence type="ECO:0000256" key="9">
    <source>
        <dbReference type="RuleBase" id="RU000688"/>
    </source>
</evidence>
<feature type="transmembrane region" description="Helical" evidence="10">
    <location>
        <begin position="213"/>
        <end position="237"/>
    </location>
</feature>
<keyword evidence="2" id="KW-1003">Cell membrane</keyword>
<dbReference type="PROSITE" id="PS00237">
    <property type="entry name" value="G_PROTEIN_RECEP_F1_1"/>
    <property type="match status" value="1"/>
</dbReference>
<dbReference type="PANTHER" id="PTHR24247:SF202">
    <property type="entry name" value="5-HYDROXYTRYPTAMINE RECEPTOR 1"/>
    <property type="match status" value="1"/>
</dbReference>
<dbReference type="PANTHER" id="PTHR24247">
    <property type="entry name" value="5-HYDROXYTRYPTAMINE RECEPTOR"/>
    <property type="match status" value="1"/>
</dbReference>
<feature type="transmembrane region" description="Helical" evidence="10">
    <location>
        <begin position="15"/>
        <end position="39"/>
    </location>
</feature>
<keyword evidence="4 10" id="KW-1133">Transmembrane helix</keyword>
<accession>A0ABN8MGB2</accession>
<evidence type="ECO:0000256" key="8">
    <source>
        <dbReference type="ARBA" id="ARBA00023224"/>
    </source>
</evidence>
<keyword evidence="8 9" id="KW-0807">Transducer</keyword>
<dbReference type="PRINTS" id="PR00237">
    <property type="entry name" value="GPCRRHODOPSN"/>
</dbReference>
<protein>
    <recommendedName>
        <fullName evidence="11">G-protein coupled receptors family 1 profile domain-containing protein</fullName>
    </recommendedName>
</protein>
<comment type="subcellular location">
    <subcellularLocation>
        <location evidence="1">Cell membrane</location>
        <topology evidence="1">Multi-pass membrane protein</topology>
    </subcellularLocation>
</comment>
<dbReference type="EMBL" id="CALNXI010000458">
    <property type="protein sequence ID" value="CAH3027536.1"/>
    <property type="molecule type" value="Genomic_DNA"/>
</dbReference>
<feature type="transmembrane region" description="Helical" evidence="10">
    <location>
        <begin position="129"/>
        <end position="150"/>
    </location>
</feature>
<evidence type="ECO:0000259" key="11">
    <source>
        <dbReference type="PROSITE" id="PS50262"/>
    </source>
</evidence>